<keyword evidence="5" id="KW-0720">Serine protease</keyword>
<keyword evidence="4" id="KW-0378">Hydrolase</keyword>
<organism evidence="10 11">
    <name type="scientific">Castilleja foliolosa</name>
    <dbReference type="NCBI Taxonomy" id="1961234"/>
    <lineage>
        <taxon>Eukaryota</taxon>
        <taxon>Viridiplantae</taxon>
        <taxon>Streptophyta</taxon>
        <taxon>Embryophyta</taxon>
        <taxon>Tracheophyta</taxon>
        <taxon>Spermatophyta</taxon>
        <taxon>Magnoliopsida</taxon>
        <taxon>eudicotyledons</taxon>
        <taxon>Gunneridae</taxon>
        <taxon>Pentapetalae</taxon>
        <taxon>asterids</taxon>
        <taxon>lamiids</taxon>
        <taxon>Lamiales</taxon>
        <taxon>Orobanchaceae</taxon>
        <taxon>Pedicularideae</taxon>
        <taxon>Castillejinae</taxon>
        <taxon>Castilleja</taxon>
    </lineage>
</organism>
<dbReference type="Gene3D" id="3.30.70.80">
    <property type="entry name" value="Peptidase S8 propeptide/proteinase inhibitor I9"/>
    <property type="match status" value="1"/>
</dbReference>
<dbReference type="SUPFAM" id="SSF52743">
    <property type="entry name" value="Subtilisin-like"/>
    <property type="match status" value="2"/>
</dbReference>
<evidence type="ECO:0000256" key="6">
    <source>
        <dbReference type="PROSITE-ProRule" id="PRU01240"/>
    </source>
</evidence>
<accession>A0ABD3EEE9</accession>
<dbReference type="EMBL" id="JAVIJP010000005">
    <property type="protein sequence ID" value="KAL3652793.1"/>
    <property type="molecule type" value="Genomic_DNA"/>
</dbReference>
<dbReference type="Pfam" id="PF05922">
    <property type="entry name" value="Inhibitor_I9"/>
    <property type="match status" value="1"/>
</dbReference>
<dbReference type="GO" id="GO:0008236">
    <property type="term" value="F:serine-type peptidase activity"/>
    <property type="evidence" value="ECO:0007669"/>
    <property type="project" value="UniProtKB-KW"/>
</dbReference>
<dbReference type="InterPro" id="IPR037045">
    <property type="entry name" value="S8pro/Inhibitor_I9_sf"/>
</dbReference>
<dbReference type="InterPro" id="IPR015500">
    <property type="entry name" value="Peptidase_S8_subtilisin-rel"/>
</dbReference>
<keyword evidence="2" id="KW-0645">Protease</keyword>
<keyword evidence="7" id="KW-0812">Transmembrane</keyword>
<dbReference type="InterPro" id="IPR045051">
    <property type="entry name" value="SBT"/>
</dbReference>
<comment type="caution">
    <text evidence="6">Lacks conserved residue(s) required for the propagation of feature annotation.</text>
</comment>
<feature type="domain" description="Peptidase S8/S53" evidence="8">
    <location>
        <begin position="242"/>
        <end position="336"/>
    </location>
</feature>
<dbReference type="PRINTS" id="PR00723">
    <property type="entry name" value="SUBTILISIN"/>
</dbReference>
<dbReference type="AlphaFoldDB" id="A0ABD3EEE9"/>
<dbReference type="PANTHER" id="PTHR10795">
    <property type="entry name" value="PROPROTEIN CONVERTASE SUBTILISIN/KEXIN"/>
    <property type="match status" value="1"/>
</dbReference>
<evidence type="ECO:0000256" key="1">
    <source>
        <dbReference type="ARBA" id="ARBA00011073"/>
    </source>
</evidence>
<proteinExistence type="inferred from homology"/>
<keyword evidence="7" id="KW-0472">Membrane</keyword>
<name>A0ABD3EEE9_9LAMI</name>
<evidence type="ECO:0000256" key="4">
    <source>
        <dbReference type="ARBA" id="ARBA00022801"/>
    </source>
</evidence>
<feature type="transmembrane region" description="Helical" evidence="7">
    <location>
        <begin position="6"/>
        <end position="24"/>
    </location>
</feature>
<gene>
    <name evidence="10" type="ORF">CASFOL_002474</name>
</gene>
<evidence type="ECO:0000256" key="7">
    <source>
        <dbReference type="SAM" id="Phobius"/>
    </source>
</evidence>
<dbReference type="FunFam" id="3.30.70.80:FF:000002">
    <property type="entry name" value="Subtilisin-like protease SBT5.3"/>
    <property type="match status" value="1"/>
</dbReference>
<evidence type="ECO:0000313" key="10">
    <source>
        <dbReference type="EMBL" id="KAL3652793.1"/>
    </source>
</evidence>
<evidence type="ECO:0000259" key="9">
    <source>
        <dbReference type="Pfam" id="PF05922"/>
    </source>
</evidence>
<keyword evidence="11" id="KW-1185">Reference proteome</keyword>
<dbReference type="PROSITE" id="PS51892">
    <property type="entry name" value="SUBTILASE"/>
    <property type="match status" value="1"/>
</dbReference>
<dbReference type="Proteomes" id="UP001632038">
    <property type="component" value="Unassembled WGS sequence"/>
</dbReference>
<dbReference type="InterPro" id="IPR036852">
    <property type="entry name" value="Peptidase_S8/S53_dom_sf"/>
</dbReference>
<sequence length="350" mass="38142">MKATTYYASTLNDLSIIVIALLMLRPTFATKKSSYVVYMGAHTNRAQVTSADITQSHYDFLGSFLGSADKAKYAILYSYNNHINGFAAIIEDDVADQLSQHPMVVSVFLSQRKKLHTTRSWNFLVLENNNGQIPVGSLWEKARFGEDVIIGHLDTGVWPESKSFSGEGMGPIPSKWRGICQNDHDTTFRCNRGESLSDTSLQGKKLYPLLSSRSAKAANATAEEASPMAFITKPITELGTKPSPIMAAFSSVGPNSIIPEILKPDITAPGVSIIAAYTQARGPTYEDFDSRHVEFNSMSGTSMSCPHIAGVVGLLKTLHPDWSNAAIKSAIMTTGNKIQKSLMKNHGNCE</sequence>
<evidence type="ECO:0000256" key="3">
    <source>
        <dbReference type="ARBA" id="ARBA00022729"/>
    </source>
</evidence>
<keyword evidence="7" id="KW-1133">Transmembrane helix</keyword>
<dbReference type="Pfam" id="PF00082">
    <property type="entry name" value="Peptidase_S8"/>
    <property type="match status" value="1"/>
</dbReference>
<dbReference type="Gene3D" id="3.50.30.30">
    <property type="match status" value="1"/>
</dbReference>
<dbReference type="PROSITE" id="PS00138">
    <property type="entry name" value="SUBTILASE_SER"/>
    <property type="match status" value="1"/>
</dbReference>
<evidence type="ECO:0000256" key="5">
    <source>
        <dbReference type="ARBA" id="ARBA00022825"/>
    </source>
</evidence>
<dbReference type="Gene3D" id="3.40.50.200">
    <property type="entry name" value="Peptidase S8/S53 domain"/>
    <property type="match status" value="2"/>
</dbReference>
<evidence type="ECO:0000256" key="2">
    <source>
        <dbReference type="ARBA" id="ARBA00022670"/>
    </source>
</evidence>
<evidence type="ECO:0000259" key="8">
    <source>
        <dbReference type="Pfam" id="PF00082"/>
    </source>
</evidence>
<dbReference type="InterPro" id="IPR010259">
    <property type="entry name" value="S8pro/Inhibitor_I9"/>
</dbReference>
<dbReference type="InterPro" id="IPR000209">
    <property type="entry name" value="Peptidase_S8/S53_dom"/>
</dbReference>
<feature type="domain" description="Inhibitor I9" evidence="9">
    <location>
        <begin position="34"/>
        <end position="116"/>
    </location>
</feature>
<comment type="similarity">
    <text evidence="1 6">Belongs to the peptidase S8 family.</text>
</comment>
<evidence type="ECO:0000313" key="11">
    <source>
        <dbReference type="Proteomes" id="UP001632038"/>
    </source>
</evidence>
<comment type="caution">
    <text evidence="10">The sequence shown here is derived from an EMBL/GenBank/DDBJ whole genome shotgun (WGS) entry which is preliminary data.</text>
</comment>
<reference evidence="11" key="1">
    <citation type="journal article" date="2024" name="IScience">
        <title>Strigolactones Initiate the Formation of Haustorium-like Structures in Castilleja.</title>
        <authorList>
            <person name="Buerger M."/>
            <person name="Peterson D."/>
            <person name="Chory J."/>
        </authorList>
    </citation>
    <scope>NUCLEOTIDE SEQUENCE [LARGE SCALE GENOMIC DNA]</scope>
</reference>
<dbReference type="GO" id="GO:0006508">
    <property type="term" value="P:proteolysis"/>
    <property type="evidence" value="ECO:0007669"/>
    <property type="project" value="UniProtKB-KW"/>
</dbReference>
<dbReference type="InterPro" id="IPR023828">
    <property type="entry name" value="Peptidase_S8_Ser-AS"/>
</dbReference>
<protein>
    <submittedName>
        <fullName evidence="10">Uncharacterized protein</fullName>
    </submittedName>
</protein>
<keyword evidence="3" id="KW-0732">Signal</keyword>